<feature type="domain" description="Putative restriction endonuclease" evidence="2">
    <location>
        <begin position="282"/>
        <end position="453"/>
    </location>
</feature>
<dbReference type="EnsemblBacteria" id="BAD71534">
    <property type="protein sequence ID" value="BAD71534"/>
    <property type="gene ID" value="BAD71534"/>
</dbReference>
<dbReference type="EMBL" id="AP008226">
    <property type="protein sequence ID" value="BAD71534.1"/>
    <property type="molecule type" value="Genomic_DNA"/>
</dbReference>
<dbReference type="CDD" id="cd06260">
    <property type="entry name" value="DUF820-like"/>
    <property type="match status" value="1"/>
</dbReference>
<dbReference type="SUPFAM" id="SSF52980">
    <property type="entry name" value="Restriction endonuclease-like"/>
    <property type="match status" value="1"/>
</dbReference>
<dbReference type="InterPro" id="IPR011335">
    <property type="entry name" value="Restrct_endonuc-II-like"/>
</dbReference>
<dbReference type="Gene3D" id="3.40.830.10">
    <property type="entry name" value="LigB-like"/>
    <property type="match status" value="1"/>
</dbReference>
<dbReference type="InterPro" id="IPR008538">
    <property type="entry name" value="Uma2"/>
</dbReference>
<dbReference type="Proteomes" id="UP000000532">
    <property type="component" value="Chromosome"/>
</dbReference>
<comment type="similarity">
    <text evidence="1">Belongs to the MEMO1 family.</text>
</comment>
<dbReference type="PATRIC" id="fig|300852.9.peg.1681"/>
<name>Q5SHL9_THET8</name>
<dbReference type="eggNOG" id="COG4636">
    <property type="taxonomic scope" value="Bacteria"/>
</dbReference>
<evidence type="ECO:0000313" key="3">
    <source>
        <dbReference type="EMBL" id="BAD71534.1"/>
    </source>
</evidence>
<sequence>MDLVRPPQVAGYFYPGEKAALKEEVKALLAGARTPPLPGVRGVLSPHAGYAYAGRVMAEAFRALSAWRGKARRVFLLGPSHFVAFPGVAFFPYRAWRTPLGEVAVDLEGGRRLLGQGAPFRAYREPFLEEHSLEVLLPFLQVALPQTPILPLLFGEVDPGEVAEALLPELGPKDLVVASSDLSHYHPDPVARRLDAKTLKRALALDAEGVAQGEACGRLPWSTLTALARALGWKPRLLAYATSAEARGGRERVVGYGALAYVWSLGLCRMKEMTPVRRRFSVEEFHRMARAGLLGEDDRVELLEGEIWQMSPIGSRHAACLRRLRRLFTPLETQGLCLLAVQDPLRLSPHSEPQPDLLLLKPREDLYAEAHPGPEDVLLLVEVADASGAYDREVKAPLYARHGVQEVWVVDLVEGRVHRFLDPSPGGYREHHVLGPGDTLSPRAFPGLSVSVASLL</sequence>
<dbReference type="eggNOG" id="COG1355">
    <property type="taxonomic scope" value="Bacteria"/>
</dbReference>
<evidence type="ECO:0000259" key="2">
    <source>
        <dbReference type="Pfam" id="PF05685"/>
    </source>
</evidence>
<dbReference type="AlphaFoldDB" id="Q5SHL9"/>
<dbReference type="KEGG" id="ttj:TTHA1711"/>
<dbReference type="HOGENOM" id="CLU_599818_0_0_0"/>
<dbReference type="Pfam" id="PF05685">
    <property type="entry name" value="Uma2"/>
    <property type="match status" value="1"/>
</dbReference>
<dbReference type="PANTHER" id="PTHR35400:SF1">
    <property type="entry name" value="SLR1083 PROTEIN"/>
    <property type="match status" value="1"/>
</dbReference>
<dbReference type="PANTHER" id="PTHR35400">
    <property type="entry name" value="SLR1083 PROTEIN"/>
    <property type="match status" value="1"/>
</dbReference>
<proteinExistence type="inferred from homology"/>
<dbReference type="CDD" id="cd07361">
    <property type="entry name" value="MEMO_like"/>
    <property type="match status" value="1"/>
</dbReference>
<accession>Q5SHL9</accession>
<dbReference type="Pfam" id="PF01875">
    <property type="entry name" value="Memo"/>
    <property type="match status" value="1"/>
</dbReference>
<protein>
    <recommendedName>
        <fullName evidence="1">MEMO1 family protein TTHA1711</fullName>
    </recommendedName>
</protein>
<dbReference type="Gene3D" id="3.90.1570.10">
    <property type="entry name" value="tt1808, chain A"/>
    <property type="match status" value="1"/>
</dbReference>
<dbReference type="HAMAP" id="MF_00055">
    <property type="entry name" value="MEMO1"/>
    <property type="match status" value="1"/>
</dbReference>
<keyword evidence="4" id="KW-1185">Reference proteome</keyword>
<evidence type="ECO:0000256" key="1">
    <source>
        <dbReference type="HAMAP-Rule" id="MF_00055"/>
    </source>
</evidence>
<reference evidence="3 4" key="1">
    <citation type="submission" date="2004-11" db="EMBL/GenBank/DDBJ databases">
        <title>Complete genome sequence of Thermus thermophilus HB8.</title>
        <authorList>
            <person name="Masui R."/>
            <person name="Kurokawa K."/>
            <person name="Nakagawa N."/>
            <person name="Tokunaga F."/>
            <person name="Koyama Y."/>
            <person name="Shibata T."/>
            <person name="Oshima T."/>
            <person name="Yokoyama S."/>
            <person name="Yasunaga T."/>
            <person name="Kuramitsu S."/>
        </authorList>
    </citation>
    <scope>NUCLEOTIDE SEQUENCE [LARGE SCALE GENOMIC DNA]</scope>
    <source>
        <strain evidence="4">ATCC 27634 / DSM 579 / HB8</strain>
    </source>
</reference>
<dbReference type="InterPro" id="IPR012296">
    <property type="entry name" value="Nuclease_put_TT1808"/>
</dbReference>
<organism evidence="3 4">
    <name type="scientific">Thermus thermophilus (strain ATCC 27634 / DSM 579 / HB8)</name>
    <dbReference type="NCBI Taxonomy" id="300852"/>
    <lineage>
        <taxon>Bacteria</taxon>
        <taxon>Thermotogati</taxon>
        <taxon>Deinococcota</taxon>
        <taxon>Deinococci</taxon>
        <taxon>Thermales</taxon>
        <taxon>Thermaceae</taxon>
        <taxon>Thermus</taxon>
    </lineage>
</organism>
<dbReference type="NCBIfam" id="TIGR04336">
    <property type="entry name" value="AmmeMemoSam_B"/>
    <property type="match status" value="1"/>
</dbReference>
<evidence type="ECO:0000313" key="4">
    <source>
        <dbReference type="Proteomes" id="UP000000532"/>
    </source>
</evidence>
<dbReference type="PhylomeDB" id="Q5SHL9"/>
<gene>
    <name evidence="3" type="ordered locus">TTHA1711</name>
</gene>
<dbReference type="InterPro" id="IPR002737">
    <property type="entry name" value="MEMO1_fam"/>
</dbReference>